<accession>A0ABP8GQA9</accession>
<dbReference type="InterPro" id="IPR002941">
    <property type="entry name" value="DNA_methylase_N4/N6"/>
</dbReference>
<dbReference type="Proteomes" id="UP001501725">
    <property type="component" value="Unassembled WGS sequence"/>
</dbReference>
<comment type="caution">
    <text evidence="5">The sequence shown here is derived from an EMBL/GenBank/DDBJ whole genome shotgun (WGS) entry which is preliminary data.</text>
</comment>
<evidence type="ECO:0000259" key="4">
    <source>
        <dbReference type="PROSITE" id="PS51192"/>
    </source>
</evidence>
<name>A0ABP8GQA9_9BACT</name>
<dbReference type="InterPro" id="IPR027417">
    <property type="entry name" value="P-loop_NTPase"/>
</dbReference>
<dbReference type="RefSeq" id="WP_345255243.1">
    <property type="nucleotide sequence ID" value="NZ_BAABGY010000007.1"/>
</dbReference>
<keyword evidence="6" id="KW-1185">Reference proteome</keyword>
<dbReference type="PANTHER" id="PTHR45766:SF6">
    <property type="entry name" value="SWI_SNF-RELATED MATRIX-ASSOCIATED ACTIN-DEPENDENT REGULATOR OF CHROMATIN SUBFAMILY A-LIKE PROTEIN 1"/>
    <property type="match status" value="1"/>
</dbReference>
<evidence type="ECO:0000256" key="2">
    <source>
        <dbReference type="ARBA" id="ARBA00022679"/>
    </source>
</evidence>
<protein>
    <recommendedName>
        <fullName evidence="4">Helicase ATP-binding domain-containing protein</fullName>
    </recommendedName>
</protein>
<dbReference type="EMBL" id="BAABGY010000007">
    <property type="protein sequence ID" value="GAA4328339.1"/>
    <property type="molecule type" value="Genomic_DNA"/>
</dbReference>
<evidence type="ECO:0000313" key="5">
    <source>
        <dbReference type="EMBL" id="GAA4328339.1"/>
    </source>
</evidence>
<feature type="domain" description="Helicase ATP-binding" evidence="4">
    <location>
        <begin position="44"/>
        <end position="195"/>
    </location>
</feature>
<dbReference type="Pfam" id="PF01555">
    <property type="entry name" value="N6_N4_Mtase"/>
    <property type="match status" value="1"/>
</dbReference>
<keyword evidence="1" id="KW-0489">Methyltransferase</keyword>
<proteinExistence type="predicted"/>
<reference evidence="6" key="1">
    <citation type="journal article" date="2019" name="Int. J. Syst. Evol. Microbiol.">
        <title>The Global Catalogue of Microorganisms (GCM) 10K type strain sequencing project: providing services to taxonomists for standard genome sequencing and annotation.</title>
        <authorList>
            <consortium name="The Broad Institute Genomics Platform"/>
            <consortium name="The Broad Institute Genome Sequencing Center for Infectious Disease"/>
            <person name="Wu L."/>
            <person name="Ma J."/>
        </authorList>
    </citation>
    <scope>NUCLEOTIDE SEQUENCE [LARGE SCALE GENOMIC DNA]</scope>
    <source>
        <strain evidence="6">JCM 17919</strain>
    </source>
</reference>
<dbReference type="SMART" id="SM00487">
    <property type="entry name" value="DEXDc"/>
    <property type="match status" value="1"/>
</dbReference>
<dbReference type="InterPro" id="IPR014001">
    <property type="entry name" value="Helicase_ATP-bd"/>
</dbReference>
<evidence type="ECO:0000313" key="6">
    <source>
        <dbReference type="Proteomes" id="UP001501725"/>
    </source>
</evidence>
<keyword evidence="3" id="KW-0378">Hydrolase</keyword>
<dbReference type="Gene3D" id="3.40.50.300">
    <property type="entry name" value="P-loop containing nucleotide triphosphate hydrolases"/>
    <property type="match status" value="2"/>
</dbReference>
<dbReference type="PANTHER" id="PTHR45766">
    <property type="entry name" value="DNA ANNEALING HELICASE AND ENDONUCLEASE ZRANB3 FAMILY MEMBER"/>
    <property type="match status" value="1"/>
</dbReference>
<organism evidence="5 6">
    <name type="scientific">Flaviaesturariibacter amylovorans</name>
    <dbReference type="NCBI Taxonomy" id="1084520"/>
    <lineage>
        <taxon>Bacteria</taxon>
        <taxon>Pseudomonadati</taxon>
        <taxon>Bacteroidota</taxon>
        <taxon>Chitinophagia</taxon>
        <taxon>Chitinophagales</taxon>
        <taxon>Chitinophagaceae</taxon>
        <taxon>Flaviaestuariibacter</taxon>
    </lineage>
</organism>
<gene>
    <name evidence="5" type="ORF">GCM10023184_18160</name>
</gene>
<evidence type="ECO:0000256" key="1">
    <source>
        <dbReference type="ARBA" id="ARBA00022603"/>
    </source>
</evidence>
<dbReference type="SUPFAM" id="SSF52540">
    <property type="entry name" value="P-loop containing nucleoside triphosphate hydrolases"/>
    <property type="match status" value="2"/>
</dbReference>
<sequence length="746" mass="84537">MEQVKYKTYDEFLASKVKAHIDCGFEVEAMQLNPALFPFQRYIVPIALKKGRFAVFADCGLGKTLMQLEWSRQVVTHTEKPVLILAPLAVTEQTKGEADRFGLGPVVECPPAADGLTVQPGIYITNYEQLGNIDTSLFAGIVLDESSILKNEEGATRNLIIELFSDTPYKLCCTATPSPNDPMELGNHSEFLGVMSRAEMLAMYFIHDGGDTSQWRLKGHAQDRFWQFVSTWAIMLSRPSDIGFSDEGYVLPDLVYHEHQIITEKRDNGQLYNDKAVSAGDHNAELRATMDARMAKVAELVNGSSEAFIVWIKQDPEGDALRRLIPDAVEVRGSDKPEVKKKNLLAFAAGAFRVLITKARIAQFGLNYQHCRNQVFPSLDFSFEGLYQSIRRSYRFGQTQAVNIHLITSDTMQNVRDSIRRKQSRHEEMQQAMQKHMNGCFTEEVTRVLTPKRTIQAPDMWLMEGDCVRRIKEIPDESVGFSIFSPPFAELYTYSDELEDMGNSKDYNEFFTAFSFLVPELYRVLWSGRNVAVHCMDLPVQKGKEGYIGLRDFPAMIREAFERAGFIFHSRVTIWKDPVVEMQRTKALGLLHKQVKKDAAMSRVGLPDYLMVFRKPGEHAHPVRCNIPVDLWQKYASPVWMDIDYGDTLNGRKGRGDRDEKHICPLQLPTIERAAHLWSNPGDWVLSPFGGIGSEGFQAIKMGRKSISMELKASYFDLNIKNHKAAKEGKNQLLLIDDLFTNEPAA</sequence>
<dbReference type="Gene3D" id="3.40.50.150">
    <property type="entry name" value="Vaccinia Virus protein VP39"/>
    <property type="match status" value="1"/>
</dbReference>
<dbReference type="InterPro" id="IPR029063">
    <property type="entry name" value="SAM-dependent_MTases_sf"/>
</dbReference>
<evidence type="ECO:0000256" key="3">
    <source>
        <dbReference type="ARBA" id="ARBA00022801"/>
    </source>
</evidence>
<keyword evidence="2" id="KW-0808">Transferase</keyword>
<dbReference type="PROSITE" id="PS51192">
    <property type="entry name" value="HELICASE_ATP_BIND_1"/>
    <property type="match status" value="1"/>
</dbReference>
<dbReference type="SUPFAM" id="SSF53335">
    <property type="entry name" value="S-adenosyl-L-methionine-dependent methyltransferases"/>
    <property type="match status" value="1"/>
</dbReference>